<gene>
    <name evidence="3" type="ORF">MVEN_01834300</name>
</gene>
<feature type="compositionally biased region" description="Polar residues" evidence="1">
    <location>
        <begin position="51"/>
        <end position="61"/>
    </location>
</feature>
<dbReference type="AlphaFoldDB" id="A0A8H6XL26"/>
<dbReference type="EMBL" id="JACAZI010000017">
    <property type="protein sequence ID" value="KAF7342451.1"/>
    <property type="molecule type" value="Genomic_DNA"/>
</dbReference>
<keyword evidence="4" id="KW-1185">Reference proteome</keyword>
<dbReference type="Proteomes" id="UP000620124">
    <property type="component" value="Unassembled WGS sequence"/>
</dbReference>
<evidence type="ECO:0000313" key="3">
    <source>
        <dbReference type="EMBL" id="KAF7342451.1"/>
    </source>
</evidence>
<evidence type="ECO:0000313" key="4">
    <source>
        <dbReference type="Proteomes" id="UP000620124"/>
    </source>
</evidence>
<evidence type="ECO:0000256" key="1">
    <source>
        <dbReference type="SAM" id="MobiDB-lite"/>
    </source>
</evidence>
<feature type="transmembrane region" description="Helical" evidence="2">
    <location>
        <begin position="93"/>
        <end position="113"/>
    </location>
</feature>
<sequence>MNIATGRYFIRETLSDGLDTQESHHLCHKRGRHNLSRRGVQIRFASQLANTVSHTTSSPSYTGSLPTTNSSSSSETGTPVISTVRQDVKFPTAAIAGIVVAVILVVVAEIILIPCARSSAKPTQTAPFSPSGGIFPNISSSALASGSPTATGLRQSRGLCSKKSLVCRTLGLS</sequence>
<name>A0A8H6XL26_9AGAR</name>
<comment type="caution">
    <text evidence="3">The sequence shown here is derived from an EMBL/GenBank/DDBJ whole genome shotgun (WGS) entry which is preliminary data.</text>
</comment>
<proteinExistence type="predicted"/>
<reference evidence="3" key="1">
    <citation type="submission" date="2020-05" db="EMBL/GenBank/DDBJ databases">
        <title>Mycena genomes resolve the evolution of fungal bioluminescence.</title>
        <authorList>
            <person name="Tsai I.J."/>
        </authorList>
    </citation>
    <scope>NUCLEOTIDE SEQUENCE</scope>
    <source>
        <strain evidence="3">CCC161011</strain>
    </source>
</reference>
<organism evidence="3 4">
    <name type="scientific">Mycena venus</name>
    <dbReference type="NCBI Taxonomy" id="2733690"/>
    <lineage>
        <taxon>Eukaryota</taxon>
        <taxon>Fungi</taxon>
        <taxon>Dikarya</taxon>
        <taxon>Basidiomycota</taxon>
        <taxon>Agaricomycotina</taxon>
        <taxon>Agaricomycetes</taxon>
        <taxon>Agaricomycetidae</taxon>
        <taxon>Agaricales</taxon>
        <taxon>Marasmiineae</taxon>
        <taxon>Mycenaceae</taxon>
        <taxon>Mycena</taxon>
    </lineage>
</organism>
<feature type="compositionally biased region" description="Low complexity" evidence="1">
    <location>
        <begin position="62"/>
        <end position="78"/>
    </location>
</feature>
<accession>A0A8H6XL26</accession>
<keyword evidence="2" id="KW-1133">Transmembrane helix</keyword>
<keyword evidence="2" id="KW-0812">Transmembrane</keyword>
<dbReference type="OrthoDB" id="10655357at2759"/>
<protein>
    <submittedName>
        <fullName evidence="3">Uncharacterized protein</fullName>
    </submittedName>
</protein>
<feature type="region of interest" description="Disordered" evidence="1">
    <location>
        <begin position="51"/>
        <end position="78"/>
    </location>
</feature>
<evidence type="ECO:0000256" key="2">
    <source>
        <dbReference type="SAM" id="Phobius"/>
    </source>
</evidence>
<keyword evidence="2" id="KW-0472">Membrane</keyword>